<reference evidence="1 2" key="1">
    <citation type="submission" date="2020-08" db="EMBL/GenBank/DDBJ databases">
        <authorList>
            <person name="Liu C."/>
            <person name="Sun Q."/>
        </authorList>
    </citation>
    <scope>NUCLEOTIDE SEQUENCE [LARGE SCALE GENOMIC DNA]</scope>
    <source>
        <strain evidence="1 2">NSJ-18</strain>
    </source>
</reference>
<evidence type="ECO:0000313" key="1">
    <source>
        <dbReference type="EMBL" id="MBC5998359.1"/>
    </source>
</evidence>
<dbReference type="Proteomes" id="UP000609849">
    <property type="component" value="Unassembled WGS sequence"/>
</dbReference>
<sequence>MINNKSEIINKLFFNELKEIINKYNNIDQETIIVIERIDNEIEDKYIKEYILNESNKLNEIVIEYENTNNLDIDKVILFA</sequence>
<name>A0ABR7JTX0_9FIRM</name>
<dbReference type="RefSeq" id="WP_122640955.1">
    <property type="nucleotide sequence ID" value="NZ_JACRWE010000015.1"/>
</dbReference>
<protein>
    <submittedName>
        <fullName evidence="1">Uncharacterized protein</fullName>
    </submittedName>
</protein>
<evidence type="ECO:0000313" key="2">
    <source>
        <dbReference type="Proteomes" id="UP000609849"/>
    </source>
</evidence>
<dbReference type="EMBL" id="JACRWE010000015">
    <property type="protein sequence ID" value="MBC5998359.1"/>
    <property type="molecule type" value="Genomic_DNA"/>
</dbReference>
<proteinExistence type="predicted"/>
<accession>A0ABR7JTX0</accession>
<keyword evidence="2" id="KW-1185">Reference proteome</keyword>
<organism evidence="1 2">
    <name type="scientific">Romboutsia faecis</name>
    <dbReference type="NCBI Taxonomy" id="2764597"/>
    <lineage>
        <taxon>Bacteria</taxon>
        <taxon>Bacillati</taxon>
        <taxon>Bacillota</taxon>
        <taxon>Clostridia</taxon>
        <taxon>Peptostreptococcales</taxon>
        <taxon>Peptostreptococcaceae</taxon>
        <taxon>Romboutsia</taxon>
    </lineage>
</organism>
<gene>
    <name evidence="1" type="ORF">H8923_16555</name>
</gene>
<comment type="caution">
    <text evidence="1">The sequence shown here is derived from an EMBL/GenBank/DDBJ whole genome shotgun (WGS) entry which is preliminary data.</text>
</comment>